<sequence>MLEDKFSREVNTVQQKLLDKALLMKWPVSVTGFLTSARFDSGSLIGVVWHHRKAGLNGSRFANGHLIVTSMVVSFREYDGYYLFKTLNSYYVVIDFAADMSSLFEFVREVPRLQTLY</sequence>
<evidence type="ECO:0000313" key="1">
    <source>
        <dbReference type="EMBL" id="NYH72299.1"/>
    </source>
</evidence>
<gene>
    <name evidence="1" type="ORF">FHR27_000909</name>
</gene>
<reference evidence="1 2" key="1">
    <citation type="submission" date="2020-07" db="EMBL/GenBank/DDBJ databases">
        <title>Genomic analyses of the natural microbiome of Caenorhabditis elegans.</title>
        <authorList>
            <person name="Samuel B."/>
        </authorList>
    </citation>
    <scope>NUCLEOTIDE SEQUENCE [LARGE SCALE GENOMIC DNA]</scope>
    <source>
        <strain evidence="1 2">BIGb0408</strain>
    </source>
</reference>
<name>A0A7Y9XLH1_9GAMM</name>
<protein>
    <submittedName>
        <fullName evidence="1">Uncharacterized protein</fullName>
    </submittedName>
</protein>
<comment type="caution">
    <text evidence="1">The sequence shown here is derived from an EMBL/GenBank/DDBJ whole genome shotgun (WGS) entry which is preliminary data.</text>
</comment>
<dbReference type="EMBL" id="JACBYV010000001">
    <property type="protein sequence ID" value="NYH72299.1"/>
    <property type="molecule type" value="Genomic_DNA"/>
</dbReference>
<evidence type="ECO:0000313" key="2">
    <source>
        <dbReference type="Proteomes" id="UP000578688"/>
    </source>
</evidence>
<keyword evidence="2" id="KW-1185">Reference proteome</keyword>
<dbReference type="RefSeq" id="WP_179537925.1">
    <property type="nucleotide sequence ID" value="NZ_JACBYV010000001.1"/>
</dbReference>
<proteinExistence type="predicted"/>
<accession>A0A7Y9XLH1</accession>
<dbReference type="AlphaFoldDB" id="A0A7Y9XLH1"/>
<dbReference type="Proteomes" id="UP000578688">
    <property type="component" value="Unassembled WGS sequence"/>
</dbReference>
<organism evidence="1 2">
    <name type="scientific">Phytopseudomonas flavescens</name>
    <dbReference type="NCBI Taxonomy" id="29435"/>
    <lineage>
        <taxon>Bacteria</taxon>
        <taxon>Pseudomonadati</taxon>
        <taxon>Pseudomonadota</taxon>
        <taxon>Gammaproteobacteria</taxon>
        <taxon>Pseudomonadales</taxon>
        <taxon>Pseudomonadaceae</taxon>
        <taxon>Phytopseudomonas</taxon>
    </lineage>
</organism>